<evidence type="ECO:0000313" key="5">
    <source>
        <dbReference type="EMBL" id="UUX35292.1"/>
    </source>
</evidence>
<dbReference type="Pfam" id="PF03050">
    <property type="entry name" value="DDE_Tnp_IS66"/>
    <property type="match status" value="1"/>
</dbReference>
<feature type="domain" description="Transposase IS66 central" evidence="2">
    <location>
        <begin position="219"/>
        <end position="499"/>
    </location>
</feature>
<evidence type="ECO:0000313" key="6">
    <source>
        <dbReference type="EMBL" id="UUX35338.1"/>
    </source>
</evidence>
<proteinExistence type="predicted"/>
<evidence type="ECO:0000259" key="2">
    <source>
        <dbReference type="Pfam" id="PF03050"/>
    </source>
</evidence>
<keyword evidence="7" id="KW-1185">Reference proteome</keyword>
<dbReference type="PANTHER" id="PTHR33678:SF2">
    <property type="match status" value="1"/>
</dbReference>
<reference evidence="5 7" key="1">
    <citation type="submission" date="2022-08" db="EMBL/GenBank/DDBJ databases">
        <title>Aerococcaceae sp. nov isolated from spoiled eye mask.</title>
        <authorList>
            <person name="Zhou G."/>
            <person name="Xie X.-B."/>
            <person name="Shi Q.-S."/>
            <person name="Wang Y.-S."/>
            <person name="Wen X."/>
            <person name="Peng H."/>
            <person name="Yang X.-J."/>
            <person name="Tao H.-B."/>
            <person name="Huang X.-M."/>
        </authorList>
    </citation>
    <scope>NUCLEOTIDE SEQUENCE [LARGE SCALE GENOMIC DNA]</scope>
    <source>
        <strain evidence="7">DM20194951</strain>
        <strain evidence="5">No. 9</strain>
    </source>
</reference>
<dbReference type="InterPro" id="IPR052344">
    <property type="entry name" value="Transposase-related"/>
</dbReference>
<keyword evidence="1" id="KW-0175">Coiled coil</keyword>
<dbReference type="InterPro" id="IPR024474">
    <property type="entry name" value="Znf_dom_IS66"/>
</dbReference>
<feature type="domain" description="Transposase IS66 C-terminal" evidence="4">
    <location>
        <begin position="506"/>
        <end position="548"/>
    </location>
</feature>
<dbReference type="EMBL" id="CP102453">
    <property type="protein sequence ID" value="UUX35292.1"/>
    <property type="molecule type" value="Genomic_DNA"/>
</dbReference>
<dbReference type="InterPro" id="IPR004291">
    <property type="entry name" value="Transposase_IS66_central"/>
</dbReference>
<gene>
    <name evidence="5" type="ORF">NRE15_06515</name>
    <name evidence="6" type="ORF">NRE15_06750</name>
</gene>
<feature type="coiled-coil region" evidence="1">
    <location>
        <begin position="13"/>
        <end position="68"/>
    </location>
</feature>
<feature type="domain" description="Transposase IS66 zinc-finger binding" evidence="3">
    <location>
        <begin position="157"/>
        <end position="200"/>
    </location>
</feature>
<accession>A0ABY5P970</accession>
<dbReference type="EMBL" id="CP102453">
    <property type="protein sequence ID" value="UUX35338.1"/>
    <property type="molecule type" value="Genomic_DNA"/>
</dbReference>
<evidence type="ECO:0000313" key="7">
    <source>
        <dbReference type="Proteomes" id="UP001315967"/>
    </source>
</evidence>
<dbReference type="NCBIfam" id="NF033517">
    <property type="entry name" value="transpos_IS66"/>
    <property type="match status" value="1"/>
</dbReference>
<evidence type="ECO:0000256" key="1">
    <source>
        <dbReference type="SAM" id="Coils"/>
    </source>
</evidence>
<protein>
    <submittedName>
        <fullName evidence="5">IS66 family transposase</fullName>
    </submittedName>
</protein>
<sequence length="563" mass="65015">MSGYTDISRELTYSELLEKCQNIENKYTVLENEYDILKENYENLLEVTKEQEAANQALIDQNTQLQKDFNTLDAAHQEILRQLSQANRTLYGTSSEKLPLDQDDLFDMEPIKVVLKKKSKASSTSPRGKKTRGFKERAVTNVPIEVHEHTLDCNNATCPICEGGLQKFGKKLAFETLIYVPAKIIKEQHYRWSYKCHECDKHDVTTIVQAKAPKPIIEKSLVSASLLAAVIYQKYGLHLPYARQEKEWEKLGANFSRRTLANWPILACEKYLNVVYERLVSHLLDSPHIHADETPYQILRRSDGRSARSDSWIWIYATGYLDDYLITLYQSTLTRSYSHPEKFLEDYQGSLTCDGFGGYEGLNPSITLQHCWSHVRRYFYNLPDDVPIKSKAMKYIGKIFSYESTYSEEKLLPEERQKRRKKQSSKVVREFFSWLETLPFHSKATTKAINYTLTRRETLVSYISDGSLEITNNRAERLVRPVKLIKNNANFSVSEDGAKSLAVSMTIIQTAKLNGLDPEGYLTYLFEGLSQMDLETVDTQTIDEYLPWSDRTQQNCPKLIVRK</sequence>
<dbReference type="RefSeq" id="WP_313794781.1">
    <property type="nucleotide sequence ID" value="NZ_CP102453.1"/>
</dbReference>
<dbReference type="Pfam" id="PF13817">
    <property type="entry name" value="DDE_Tnp_IS66_C"/>
    <property type="match status" value="1"/>
</dbReference>
<organism evidence="5 7">
    <name type="scientific">Fundicoccus culcitae</name>
    <dbReference type="NCBI Taxonomy" id="2969821"/>
    <lineage>
        <taxon>Bacteria</taxon>
        <taxon>Bacillati</taxon>
        <taxon>Bacillota</taxon>
        <taxon>Bacilli</taxon>
        <taxon>Lactobacillales</taxon>
        <taxon>Aerococcaceae</taxon>
        <taxon>Fundicoccus</taxon>
    </lineage>
</organism>
<dbReference type="Pfam" id="PF13005">
    <property type="entry name" value="zf-IS66"/>
    <property type="match status" value="1"/>
</dbReference>
<evidence type="ECO:0000259" key="3">
    <source>
        <dbReference type="Pfam" id="PF13005"/>
    </source>
</evidence>
<dbReference type="InterPro" id="IPR039552">
    <property type="entry name" value="IS66_C"/>
</dbReference>
<name>A0ABY5P970_9LACT</name>
<evidence type="ECO:0000259" key="4">
    <source>
        <dbReference type="Pfam" id="PF13817"/>
    </source>
</evidence>
<dbReference type="PANTHER" id="PTHR33678">
    <property type="entry name" value="BLL1576 PROTEIN"/>
    <property type="match status" value="1"/>
</dbReference>
<dbReference type="Proteomes" id="UP001315967">
    <property type="component" value="Chromosome"/>
</dbReference>